<dbReference type="InterPro" id="IPR012336">
    <property type="entry name" value="Thioredoxin-like_fold"/>
</dbReference>
<sequence>MKIEIFGPGCAKCQKTSQEVEKVVKQLGIDATVEHVTDIDTMVNRGVMFTPAVFIDGEKKIEGKVPKPSDIEKWLKK</sequence>
<dbReference type="Proteomes" id="UP000285961">
    <property type="component" value="Unassembled WGS sequence"/>
</dbReference>
<dbReference type="NCBIfam" id="TIGR00412">
    <property type="entry name" value="redox_disulf_2"/>
    <property type="match status" value="1"/>
</dbReference>
<dbReference type="SUPFAM" id="SSF52833">
    <property type="entry name" value="Thioredoxin-like"/>
    <property type="match status" value="1"/>
</dbReference>
<accession>A0A419F9X3</accession>
<comment type="caution">
    <text evidence="4">The sequence shown here is derived from an EMBL/GenBank/DDBJ whole genome shotgun (WGS) entry which is preliminary data.</text>
</comment>
<feature type="disulfide bond" description="Redox-active" evidence="2">
    <location>
        <begin position="10"/>
        <end position="13"/>
    </location>
</feature>
<dbReference type="InterPro" id="IPR036249">
    <property type="entry name" value="Thioredoxin-like_sf"/>
</dbReference>
<evidence type="ECO:0000313" key="5">
    <source>
        <dbReference type="Proteomes" id="UP000285961"/>
    </source>
</evidence>
<keyword evidence="2" id="KW-0676">Redox-active center</keyword>
<organism evidence="4 5">
    <name type="scientific">Candidatus Abyssobacteria bacterium SURF_17</name>
    <dbReference type="NCBI Taxonomy" id="2093361"/>
    <lineage>
        <taxon>Bacteria</taxon>
        <taxon>Pseudomonadati</taxon>
        <taxon>Candidatus Hydrogenedentota</taxon>
        <taxon>Candidatus Abyssobacteria</taxon>
    </lineage>
</organism>
<evidence type="ECO:0000256" key="2">
    <source>
        <dbReference type="PIRSR" id="PIRSR037031-51"/>
    </source>
</evidence>
<dbReference type="PIRSF" id="PIRSF037031">
    <property type="entry name" value="Redox_disulphide_2"/>
    <property type="match status" value="1"/>
</dbReference>
<dbReference type="EMBL" id="QZKI01000001">
    <property type="protein sequence ID" value="RJP75688.1"/>
    <property type="molecule type" value="Genomic_DNA"/>
</dbReference>
<dbReference type="PANTHER" id="PTHR36450:SF1">
    <property type="entry name" value="THIOREDOXIN"/>
    <property type="match status" value="1"/>
</dbReference>
<dbReference type="InterPro" id="IPR005243">
    <property type="entry name" value="THIRX-like_proc"/>
</dbReference>
<protein>
    <submittedName>
        <fullName evidence="4">Thioredoxin family protein</fullName>
    </submittedName>
</protein>
<proteinExistence type="predicted"/>
<name>A0A419F9X3_9BACT</name>
<feature type="domain" description="Thioredoxin-like fold" evidence="3">
    <location>
        <begin position="1"/>
        <end position="76"/>
    </location>
</feature>
<dbReference type="PANTHER" id="PTHR36450">
    <property type="entry name" value="THIOREDOXIN"/>
    <property type="match status" value="1"/>
</dbReference>
<dbReference type="AlphaFoldDB" id="A0A419F9X3"/>
<feature type="active site" description="Nucleophile" evidence="1">
    <location>
        <position position="13"/>
    </location>
</feature>
<feature type="active site" description="Nucleophile" evidence="1">
    <location>
        <position position="10"/>
    </location>
</feature>
<keyword evidence="2" id="KW-1015">Disulfide bond</keyword>
<gene>
    <name evidence="4" type="ORF">C4532_00105</name>
</gene>
<evidence type="ECO:0000259" key="3">
    <source>
        <dbReference type="Pfam" id="PF13192"/>
    </source>
</evidence>
<dbReference type="Gene3D" id="3.40.30.10">
    <property type="entry name" value="Glutaredoxin"/>
    <property type="match status" value="1"/>
</dbReference>
<evidence type="ECO:0000256" key="1">
    <source>
        <dbReference type="PIRSR" id="PIRSR037031-50"/>
    </source>
</evidence>
<evidence type="ECO:0000313" key="4">
    <source>
        <dbReference type="EMBL" id="RJP75688.1"/>
    </source>
</evidence>
<reference evidence="4 5" key="1">
    <citation type="journal article" date="2017" name="ISME J.">
        <title>Energy and carbon metabolisms in a deep terrestrial subsurface fluid microbial community.</title>
        <authorList>
            <person name="Momper L."/>
            <person name="Jungbluth S.P."/>
            <person name="Lee M.D."/>
            <person name="Amend J.P."/>
        </authorList>
    </citation>
    <scope>NUCLEOTIDE SEQUENCE [LARGE SCALE GENOMIC DNA]</scope>
    <source>
        <strain evidence="4">SURF_17</strain>
    </source>
</reference>
<dbReference type="Pfam" id="PF13192">
    <property type="entry name" value="Thioredoxin_3"/>
    <property type="match status" value="1"/>
</dbReference>